<dbReference type="InterPro" id="IPR038765">
    <property type="entry name" value="Papain-like_cys_pep_sf"/>
</dbReference>
<keyword evidence="7" id="KW-1185">Reference proteome</keyword>
<keyword evidence="3" id="KW-0378">Hydrolase</keyword>
<feature type="domain" description="Ubiquitin-like protease family profile" evidence="5">
    <location>
        <begin position="291"/>
        <end position="463"/>
    </location>
</feature>
<proteinExistence type="inferred from homology"/>
<reference evidence="6 7" key="1">
    <citation type="journal article" date="2022" name="Front. Cell. Infect. Microbiol.">
        <title>The Genomes of Two Strains of Taenia crassiceps the Animal Model for the Study of Human Cysticercosis.</title>
        <authorList>
            <person name="Bobes R.J."/>
            <person name="Estrada K."/>
            <person name="Rios-Valencia D.G."/>
            <person name="Calderon-Gallegos A."/>
            <person name="de la Torre P."/>
            <person name="Carrero J.C."/>
            <person name="Sanchez-Flores A."/>
            <person name="Laclette J.P."/>
        </authorList>
    </citation>
    <scope>NUCLEOTIDE SEQUENCE [LARGE SCALE GENOMIC DNA]</scope>
    <source>
        <strain evidence="6">WFUcys</strain>
    </source>
</reference>
<dbReference type="EMBL" id="JAKROA010000007">
    <property type="protein sequence ID" value="KAL5105763.1"/>
    <property type="molecule type" value="Genomic_DNA"/>
</dbReference>
<name>A0ABR4Q898_9CEST</name>
<dbReference type="PANTHER" id="PTHR12606:SF141">
    <property type="entry name" value="GH15225P-RELATED"/>
    <property type="match status" value="1"/>
</dbReference>
<sequence length="502" mass="56595">MGPFESDVNLVPQSQDSINASRKSDEFLCHLPPKIPKLELRPSTLYSKFFGKHNHEKPFVPPDPDAVPDISFVISPGTNVSLKFRKPFISMENSPTGLSVGEYKHLLDVARSGLVSFDSHPLTESIKASGPDTPSRLIAPALDHPGAPTLANETVTATSPAVNDWCSRVSSTPYLSDGWLSNLTTAVTTSTCRRERERVQLEEEIRFWNNQRKLSEEAKINELEMRLSCLLRTPPVLHDPYLQPQPIPQELPYKRPVKSTLPVLTESQNAEVLLRLADANEETVMVNSYRLALTRRELITLTGTNWLNDMVINFYLQMVAHRSRLAAAETSTDAVRVATMNSFFYPKLISGSGYAGVRRWTRSINLFEHDLILVPIHDRTIHWCLVAIDLRKETLSYYDSMGGANDRCLDALLNYLDSESQDKLQKPLESISTWQKINTGASVPQQRNGSDCGVFLCTYAEFLSRDAEFTFSQEDMPNIRKRMMYEILTRQLLTTGTKLAES</sequence>
<evidence type="ECO:0000256" key="4">
    <source>
        <dbReference type="ARBA" id="ARBA00022807"/>
    </source>
</evidence>
<protein>
    <submittedName>
        <fullName evidence="6">Sentrin-specific protease 1</fullName>
    </submittedName>
</protein>
<comment type="similarity">
    <text evidence="1">Belongs to the peptidase C48 family.</text>
</comment>
<accession>A0ABR4Q898</accession>
<organism evidence="6 7">
    <name type="scientific">Taenia crassiceps</name>
    <dbReference type="NCBI Taxonomy" id="6207"/>
    <lineage>
        <taxon>Eukaryota</taxon>
        <taxon>Metazoa</taxon>
        <taxon>Spiralia</taxon>
        <taxon>Lophotrochozoa</taxon>
        <taxon>Platyhelminthes</taxon>
        <taxon>Cestoda</taxon>
        <taxon>Eucestoda</taxon>
        <taxon>Cyclophyllidea</taxon>
        <taxon>Taeniidae</taxon>
        <taxon>Taenia</taxon>
    </lineage>
</organism>
<keyword evidence="4" id="KW-0788">Thiol protease</keyword>
<dbReference type="InterPro" id="IPR003653">
    <property type="entry name" value="Peptidase_C48_C"/>
</dbReference>
<dbReference type="Pfam" id="PF02902">
    <property type="entry name" value="Peptidase_C48"/>
    <property type="match status" value="1"/>
</dbReference>
<dbReference type="Proteomes" id="UP001651158">
    <property type="component" value="Unassembled WGS sequence"/>
</dbReference>
<dbReference type="SUPFAM" id="SSF54001">
    <property type="entry name" value="Cysteine proteinases"/>
    <property type="match status" value="1"/>
</dbReference>
<evidence type="ECO:0000256" key="3">
    <source>
        <dbReference type="ARBA" id="ARBA00022801"/>
    </source>
</evidence>
<evidence type="ECO:0000313" key="6">
    <source>
        <dbReference type="EMBL" id="KAL5105763.1"/>
    </source>
</evidence>
<dbReference type="GO" id="GO:0008233">
    <property type="term" value="F:peptidase activity"/>
    <property type="evidence" value="ECO:0007669"/>
    <property type="project" value="UniProtKB-KW"/>
</dbReference>
<evidence type="ECO:0000259" key="5">
    <source>
        <dbReference type="PROSITE" id="PS50600"/>
    </source>
</evidence>
<dbReference type="PROSITE" id="PS50600">
    <property type="entry name" value="ULP_PROTEASE"/>
    <property type="match status" value="1"/>
</dbReference>
<gene>
    <name evidence="6" type="ORF">TcWFU_004200</name>
</gene>
<keyword evidence="2 6" id="KW-0645">Protease</keyword>
<dbReference type="Gene3D" id="3.40.395.10">
    <property type="entry name" value="Adenoviral Proteinase, Chain A"/>
    <property type="match status" value="1"/>
</dbReference>
<dbReference type="GO" id="GO:0006508">
    <property type="term" value="P:proteolysis"/>
    <property type="evidence" value="ECO:0007669"/>
    <property type="project" value="UniProtKB-KW"/>
</dbReference>
<evidence type="ECO:0000256" key="1">
    <source>
        <dbReference type="ARBA" id="ARBA00005234"/>
    </source>
</evidence>
<dbReference type="PANTHER" id="PTHR12606">
    <property type="entry name" value="SENTRIN/SUMO-SPECIFIC PROTEASE"/>
    <property type="match status" value="1"/>
</dbReference>
<evidence type="ECO:0000313" key="7">
    <source>
        <dbReference type="Proteomes" id="UP001651158"/>
    </source>
</evidence>
<comment type="caution">
    <text evidence="6">The sequence shown here is derived from an EMBL/GenBank/DDBJ whole genome shotgun (WGS) entry which is preliminary data.</text>
</comment>
<evidence type="ECO:0000256" key="2">
    <source>
        <dbReference type="ARBA" id="ARBA00022670"/>
    </source>
</evidence>